<dbReference type="PANTHER" id="PTHR18901:SF38">
    <property type="entry name" value="PSEUDOURIDINE-5'-PHOSPHATASE"/>
    <property type="match status" value="1"/>
</dbReference>
<dbReference type="Gene3D" id="3.40.50.1000">
    <property type="entry name" value="HAD superfamily/HAD-like"/>
    <property type="match status" value="1"/>
</dbReference>
<dbReference type="InterPro" id="IPR023198">
    <property type="entry name" value="PGP-like_dom2"/>
</dbReference>
<dbReference type="PANTHER" id="PTHR18901">
    <property type="entry name" value="2-DEOXYGLUCOSE-6-PHOSPHATE PHOSPHATASE 2"/>
    <property type="match status" value="1"/>
</dbReference>
<dbReference type="SFLD" id="SFLDS00003">
    <property type="entry name" value="Haloacid_Dehalogenase"/>
    <property type="match status" value="1"/>
</dbReference>
<dbReference type="SUPFAM" id="SSF56784">
    <property type="entry name" value="HAD-like"/>
    <property type="match status" value="1"/>
</dbReference>
<accession>A0ABX8AXB3</accession>
<name>A0ABX8AXB3_9BACT</name>
<dbReference type="Pfam" id="PF00702">
    <property type="entry name" value="Hydrolase"/>
    <property type="match status" value="1"/>
</dbReference>
<keyword evidence="2" id="KW-1185">Reference proteome</keyword>
<dbReference type="InterPro" id="IPR036412">
    <property type="entry name" value="HAD-like_sf"/>
</dbReference>
<organism evidence="1 2">
    <name type="scientific">Chloracidobacterium sp. N</name>
    <dbReference type="NCBI Taxonomy" id="2821540"/>
    <lineage>
        <taxon>Bacteria</taxon>
        <taxon>Pseudomonadati</taxon>
        <taxon>Acidobacteriota</taxon>
        <taxon>Terriglobia</taxon>
        <taxon>Terriglobales</taxon>
        <taxon>Acidobacteriaceae</taxon>
        <taxon>Chloracidobacterium</taxon>
        <taxon>Chloracidobacterium aggregatum</taxon>
    </lineage>
</organism>
<evidence type="ECO:0000313" key="2">
    <source>
        <dbReference type="Proteomes" id="UP000677668"/>
    </source>
</evidence>
<dbReference type="Proteomes" id="UP000677668">
    <property type="component" value="Chromosome 1"/>
</dbReference>
<gene>
    <name evidence="1" type="ORF">J8C05_08100</name>
</gene>
<dbReference type="NCBIfam" id="TIGR01509">
    <property type="entry name" value="HAD-SF-IA-v3"/>
    <property type="match status" value="1"/>
</dbReference>
<dbReference type="SFLD" id="SFLDG01129">
    <property type="entry name" value="C1.5:_HAD__Beta-PGM__Phosphata"/>
    <property type="match status" value="1"/>
</dbReference>
<protein>
    <submittedName>
        <fullName evidence="1">HAD family phosphatase</fullName>
    </submittedName>
</protein>
<dbReference type="RefSeq" id="WP_211421725.1">
    <property type="nucleotide sequence ID" value="NZ_CP072642.1"/>
</dbReference>
<sequence>MKLSDFAAVIFDMDGLLIDTETLYCQSWQRAAADCGFVITPHFYERLVGRSRADALQIVLEHFGDQVPMPDFHERVLHYETVCFAEAPIPVKPGAWDMIAAVDAHALPKALATSTHRPAARQRLVRTGLDRHFHITVTGDEVQRPKPAPDIYLAACERLGVSPRDVLAFEDSEPGVQAAHAAGVTVIMVPDFKAPSLEIQARTARVFPSLTLARAHLCA</sequence>
<dbReference type="Gene3D" id="1.10.150.240">
    <property type="entry name" value="Putative phosphatase, domain 2"/>
    <property type="match status" value="1"/>
</dbReference>
<dbReference type="EMBL" id="CP072642">
    <property type="protein sequence ID" value="QUV93334.1"/>
    <property type="molecule type" value="Genomic_DNA"/>
</dbReference>
<reference evidence="1 2" key="1">
    <citation type="submission" date="2021-03" db="EMBL/GenBank/DDBJ databases">
        <title>Genomic and phenotypic characterization of Chloracidobacterium isolates provides evidence for multiple species.</title>
        <authorList>
            <person name="Saini M.K."/>
            <person name="Costas A.M.G."/>
            <person name="Tank M."/>
            <person name="Bryant D.A."/>
        </authorList>
    </citation>
    <scope>NUCLEOTIDE SEQUENCE [LARGE SCALE GENOMIC DNA]</scope>
    <source>
        <strain evidence="1 2">N</strain>
    </source>
</reference>
<dbReference type="InterPro" id="IPR006439">
    <property type="entry name" value="HAD-SF_hydro_IA"/>
</dbReference>
<dbReference type="CDD" id="cd07505">
    <property type="entry name" value="HAD_BPGM-like"/>
    <property type="match status" value="1"/>
</dbReference>
<evidence type="ECO:0000313" key="1">
    <source>
        <dbReference type="EMBL" id="QUV93334.1"/>
    </source>
</evidence>
<dbReference type="SFLD" id="SFLDG01135">
    <property type="entry name" value="C1.5.6:_HAD__Beta-PGM__Phospha"/>
    <property type="match status" value="1"/>
</dbReference>
<proteinExistence type="predicted"/>
<dbReference type="InterPro" id="IPR023214">
    <property type="entry name" value="HAD_sf"/>
</dbReference>